<evidence type="ECO:0000313" key="6">
    <source>
        <dbReference type="EMBL" id="SMC95025.1"/>
    </source>
</evidence>
<evidence type="ECO:0000259" key="5">
    <source>
        <dbReference type="PROSITE" id="PS51007"/>
    </source>
</evidence>
<dbReference type="Gene3D" id="2.120.10.30">
    <property type="entry name" value="TolB, C-terminal domain"/>
    <property type="match status" value="1"/>
</dbReference>
<dbReference type="GO" id="GO:0009055">
    <property type="term" value="F:electron transfer activity"/>
    <property type="evidence" value="ECO:0007669"/>
    <property type="project" value="InterPro"/>
</dbReference>
<dbReference type="PANTHER" id="PTHR19328">
    <property type="entry name" value="HEDGEHOG-INTERACTING PROTEIN"/>
    <property type="match status" value="1"/>
</dbReference>
<reference evidence="7" key="1">
    <citation type="submission" date="2017-04" db="EMBL/GenBank/DDBJ databases">
        <authorList>
            <person name="Varghese N."/>
            <person name="Submissions S."/>
        </authorList>
    </citation>
    <scope>NUCLEOTIDE SEQUENCE [LARGE SCALE GENOMIC DNA]</scope>
    <source>
        <strain evidence="7">DSM 12126</strain>
    </source>
</reference>
<dbReference type="InterPro" id="IPR009056">
    <property type="entry name" value="Cyt_c-like_dom"/>
</dbReference>
<keyword evidence="2 4" id="KW-0479">Metal-binding</keyword>
<keyword evidence="3 4" id="KW-0408">Iron</keyword>
<dbReference type="STRING" id="151894.SAMN04488524_3589"/>
<proteinExistence type="predicted"/>
<sequence length="501" mass="54275">MKASFILLIVFACILLNGYGGRGIKPPGTNVGIKTKTIAANLDVPWEIAWGPDNCIWFTAQGGTVSKVNPETGEKQLLLRIAGTFRNRSTGLLGMTIHPDRKLPYVFLDYTYKEGKKVFLRLVRYKYTDDSLIHPLVLLNDIPATTGHAGSRLVIAPDGKLMLTVGDATNGNSAQDTNALTGKILRLNIDGSIPVDNPFRGSPVWSTGHRNPQGLAFTGPGTLFSSEHGDAIGDELNLIKRGGNYGWPHVEGFCDTEKEQLFCKTHEVTAPVKAWTPVIAPAGITYCGANCAIKEWRNAILLVTLKTQSLRVLKLNDAGTEVIAEQVYLDHEFGRLRGVCVSPAGAVYVSTSNRDWNPGEGYPKQGDDRIIKILPGDSSSSGLVQQKQAKPALAEGAVVYNNYCASCHKNNGEGLAGVFPPLRGTQGVLGDKTRLIKIILKGLSGPVTIKGRKYDQQMPAFDFLSDREIALVATYVRTHFGNSVENITQVHVAKVRGAGKK</sequence>
<dbReference type="RefSeq" id="WP_084240385.1">
    <property type="nucleotide sequence ID" value="NZ_FWXT01000003.1"/>
</dbReference>
<name>A0A1W2DC29_9SPHI</name>
<feature type="domain" description="Cytochrome c" evidence="5">
    <location>
        <begin position="391"/>
        <end position="480"/>
    </location>
</feature>
<dbReference type="InterPro" id="IPR011041">
    <property type="entry name" value="Quinoprot_gluc/sorb_DH_b-prop"/>
</dbReference>
<dbReference type="GO" id="GO:0046872">
    <property type="term" value="F:metal ion binding"/>
    <property type="evidence" value="ECO:0007669"/>
    <property type="project" value="UniProtKB-KW"/>
</dbReference>
<dbReference type="InterPro" id="IPR011042">
    <property type="entry name" value="6-blade_b-propeller_TolB-like"/>
</dbReference>
<dbReference type="EMBL" id="FWXT01000003">
    <property type="protein sequence ID" value="SMC95025.1"/>
    <property type="molecule type" value="Genomic_DNA"/>
</dbReference>
<dbReference type="GO" id="GO:0020037">
    <property type="term" value="F:heme binding"/>
    <property type="evidence" value="ECO:0007669"/>
    <property type="project" value="InterPro"/>
</dbReference>
<dbReference type="InterPro" id="IPR012938">
    <property type="entry name" value="Glc/Sorbosone_DH"/>
</dbReference>
<evidence type="ECO:0000256" key="1">
    <source>
        <dbReference type="ARBA" id="ARBA00022617"/>
    </source>
</evidence>
<dbReference type="Proteomes" id="UP000192756">
    <property type="component" value="Unassembled WGS sequence"/>
</dbReference>
<dbReference type="OrthoDB" id="9770043at2"/>
<evidence type="ECO:0000256" key="4">
    <source>
        <dbReference type="PROSITE-ProRule" id="PRU00433"/>
    </source>
</evidence>
<accession>A0A1W2DC29</accession>
<evidence type="ECO:0000313" key="7">
    <source>
        <dbReference type="Proteomes" id="UP000192756"/>
    </source>
</evidence>
<dbReference type="PROSITE" id="PS51007">
    <property type="entry name" value="CYTC"/>
    <property type="match status" value="1"/>
</dbReference>
<protein>
    <submittedName>
        <fullName evidence="6">Dehydrogenase, PQQ-dependent, s-GDH family</fullName>
    </submittedName>
</protein>
<dbReference type="AlphaFoldDB" id="A0A1W2DC29"/>
<evidence type="ECO:0000256" key="3">
    <source>
        <dbReference type="ARBA" id="ARBA00023004"/>
    </source>
</evidence>
<dbReference type="InterPro" id="IPR036909">
    <property type="entry name" value="Cyt_c-like_dom_sf"/>
</dbReference>
<dbReference type="PANTHER" id="PTHR19328:SF13">
    <property type="entry name" value="HIPL1 PROTEIN"/>
    <property type="match status" value="1"/>
</dbReference>
<dbReference type="Gene3D" id="1.10.760.10">
    <property type="entry name" value="Cytochrome c-like domain"/>
    <property type="match status" value="1"/>
</dbReference>
<dbReference type="Pfam" id="PF07995">
    <property type="entry name" value="GSDH"/>
    <property type="match status" value="1"/>
</dbReference>
<dbReference type="SUPFAM" id="SSF50952">
    <property type="entry name" value="Soluble quinoprotein glucose dehydrogenase"/>
    <property type="match status" value="1"/>
</dbReference>
<organism evidence="6 7">
    <name type="scientific">Pedobacter africanus</name>
    <dbReference type="NCBI Taxonomy" id="151894"/>
    <lineage>
        <taxon>Bacteria</taxon>
        <taxon>Pseudomonadati</taxon>
        <taxon>Bacteroidota</taxon>
        <taxon>Sphingobacteriia</taxon>
        <taxon>Sphingobacteriales</taxon>
        <taxon>Sphingobacteriaceae</taxon>
        <taxon>Pedobacter</taxon>
    </lineage>
</organism>
<keyword evidence="1 4" id="KW-0349">Heme</keyword>
<evidence type="ECO:0000256" key="2">
    <source>
        <dbReference type="ARBA" id="ARBA00022723"/>
    </source>
</evidence>
<keyword evidence="7" id="KW-1185">Reference proteome</keyword>
<dbReference type="SUPFAM" id="SSF46626">
    <property type="entry name" value="Cytochrome c"/>
    <property type="match status" value="1"/>
</dbReference>
<dbReference type="Pfam" id="PF00034">
    <property type="entry name" value="Cytochrom_C"/>
    <property type="match status" value="1"/>
</dbReference>
<gene>
    <name evidence="6" type="ORF">SAMN04488524_3589</name>
</gene>